<keyword evidence="6" id="KW-0503">Monooxygenase</keyword>
<dbReference type="EMBL" id="CZQD01000004">
    <property type="protein sequence ID" value="CUS55638.1"/>
    <property type="molecule type" value="Genomic_DNA"/>
</dbReference>
<dbReference type="InterPro" id="IPR036396">
    <property type="entry name" value="Cyt_P450_sf"/>
</dbReference>
<dbReference type="InterPro" id="IPR017972">
    <property type="entry name" value="Cyt_P450_CS"/>
</dbReference>
<dbReference type="Gene3D" id="1.10.630.10">
    <property type="entry name" value="Cytochrome P450"/>
    <property type="match status" value="1"/>
</dbReference>
<dbReference type="PRINTS" id="PR00359">
    <property type="entry name" value="BP450"/>
</dbReference>
<sequence length="401" mass="44609">MSLPLNSQAYLRGPHGFLAAAREESLFVRQKLPFLGKCTLVLGHAECLEFLKDSDRFAVDARNAGFDSPFGLRFLPKSLKTLSNNLLSLDDPDHLRLRRLVDQPFRRVSIDALKPRIRETCDRLVAEMVEAGEADLVEGLCRQLPLLVIYDLLGFSGEIRNKLDSVLHGLTATANIFNVLRGLMKLGAVQRMLAEEFERVRHEPGPGLVTELVHAEADGDRMSNDELVAMVFVLFIAGHETTKHLISSAVYTLLTEPDAADQYRGMDDDARGIAVDELMRYCAPVQMTKPRHAREDLEFHGLSMKRGERLVALLAAANIDQRVFEGPRNLDLTRRPNRHLGWGGGPHICLGLHLARAEAQAALDCLLDGWPGLALGVEPEQLKWIPRSGLRGLKQLPVIFG</sequence>
<evidence type="ECO:0000313" key="7">
    <source>
        <dbReference type="EMBL" id="CUS55638.1"/>
    </source>
</evidence>
<dbReference type="GO" id="GO:0004497">
    <property type="term" value="F:monooxygenase activity"/>
    <property type="evidence" value="ECO:0007669"/>
    <property type="project" value="UniProtKB-KW"/>
</dbReference>
<dbReference type="SUPFAM" id="SSF48264">
    <property type="entry name" value="Cytochrome P450"/>
    <property type="match status" value="1"/>
</dbReference>
<evidence type="ECO:0000256" key="1">
    <source>
        <dbReference type="ARBA" id="ARBA00010617"/>
    </source>
</evidence>
<evidence type="ECO:0000256" key="4">
    <source>
        <dbReference type="ARBA" id="ARBA00023002"/>
    </source>
</evidence>
<comment type="similarity">
    <text evidence="1">Belongs to the cytochrome P450 family.</text>
</comment>
<evidence type="ECO:0000256" key="3">
    <source>
        <dbReference type="ARBA" id="ARBA00022723"/>
    </source>
</evidence>
<evidence type="ECO:0000256" key="2">
    <source>
        <dbReference type="ARBA" id="ARBA00022617"/>
    </source>
</evidence>
<keyword evidence="5" id="KW-0408">Iron</keyword>
<keyword evidence="2" id="KW-0349">Heme</keyword>
<proteinExistence type="inferred from homology"/>
<reference evidence="7" key="1">
    <citation type="submission" date="2015-10" db="EMBL/GenBank/DDBJ databases">
        <authorList>
            <person name="Gilbert D.G."/>
        </authorList>
    </citation>
    <scope>NUCLEOTIDE SEQUENCE</scope>
</reference>
<evidence type="ECO:0000256" key="5">
    <source>
        <dbReference type="ARBA" id="ARBA00023004"/>
    </source>
</evidence>
<protein>
    <submittedName>
        <fullName evidence="7">Putative cytochrome P450 hydroxylase</fullName>
    </submittedName>
</protein>
<accession>A0A160TXF8</accession>
<organism evidence="7">
    <name type="scientific">hydrothermal vent metagenome</name>
    <dbReference type="NCBI Taxonomy" id="652676"/>
    <lineage>
        <taxon>unclassified sequences</taxon>
        <taxon>metagenomes</taxon>
        <taxon>ecological metagenomes</taxon>
    </lineage>
</organism>
<dbReference type="InterPro" id="IPR002397">
    <property type="entry name" value="Cyt_P450_B"/>
</dbReference>
<keyword evidence="4" id="KW-0560">Oxidoreductase</keyword>
<name>A0A160TXF8_9ZZZZ</name>
<dbReference type="PROSITE" id="PS00086">
    <property type="entry name" value="CYTOCHROME_P450"/>
    <property type="match status" value="1"/>
</dbReference>
<dbReference type="PANTHER" id="PTHR46696:SF1">
    <property type="entry name" value="CYTOCHROME P450 YJIB-RELATED"/>
    <property type="match status" value="1"/>
</dbReference>
<dbReference type="Pfam" id="PF00067">
    <property type="entry name" value="p450"/>
    <property type="match status" value="2"/>
</dbReference>
<dbReference type="GO" id="GO:0016705">
    <property type="term" value="F:oxidoreductase activity, acting on paired donors, with incorporation or reduction of molecular oxygen"/>
    <property type="evidence" value="ECO:0007669"/>
    <property type="project" value="InterPro"/>
</dbReference>
<dbReference type="GO" id="GO:0005506">
    <property type="term" value="F:iron ion binding"/>
    <property type="evidence" value="ECO:0007669"/>
    <property type="project" value="InterPro"/>
</dbReference>
<dbReference type="PANTHER" id="PTHR46696">
    <property type="entry name" value="P450, PUTATIVE (EUROFUNG)-RELATED"/>
    <property type="match status" value="1"/>
</dbReference>
<dbReference type="InterPro" id="IPR001128">
    <property type="entry name" value="Cyt_P450"/>
</dbReference>
<evidence type="ECO:0000256" key="6">
    <source>
        <dbReference type="ARBA" id="ARBA00023033"/>
    </source>
</evidence>
<dbReference type="GO" id="GO:0020037">
    <property type="term" value="F:heme binding"/>
    <property type="evidence" value="ECO:0007669"/>
    <property type="project" value="InterPro"/>
</dbReference>
<dbReference type="AlphaFoldDB" id="A0A160TXF8"/>
<gene>
    <name evidence="7" type="ORF">MGWOODY_Hyp960</name>
</gene>
<keyword evidence="3" id="KW-0479">Metal-binding</keyword>
<dbReference type="FunFam" id="1.10.630.10:FF:000018">
    <property type="entry name" value="Cytochrome P450 monooxygenase"/>
    <property type="match status" value="1"/>
</dbReference>